<gene>
    <name evidence="3" type="ORF">CDAUBV1_LOCUS12962</name>
</gene>
<feature type="region of interest" description="Disordered" evidence="1">
    <location>
        <begin position="521"/>
        <end position="564"/>
    </location>
</feature>
<evidence type="ECO:0000256" key="2">
    <source>
        <dbReference type="SAM" id="Phobius"/>
    </source>
</evidence>
<feature type="transmembrane region" description="Helical" evidence="2">
    <location>
        <begin position="106"/>
        <end position="123"/>
    </location>
</feature>
<feature type="region of interest" description="Disordered" evidence="1">
    <location>
        <begin position="613"/>
        <end position="670"/>
    </location>
</feature>
<organism evidence="3 4">
    <name type="scientific">Calicophoron daubneyi</name>
    <name type="common">Rumen fluke</name>
    <name type="synonym">Paramphistomum daubneyi</name>
    <dbReference type="NCBI Taxonomy" id="300641"/>
    <lineage>
        <taxon>Eukaryota</taxon>
        <taxon>Metazoa</taxon>
        <taxon>Spiralia</taxon>
        <taxon>Lophotrochozoa</taxon>
        <taxon>Platyhelminthes</taxon>
        <taxon>Trematoda</taxon>
        <taxon>Digenea</taxon>
        <taxon>Plagiorchiida</taxon>
        <taxon>Pronocephalata</taxon>
        <taxon>Paramphistomoidea</taxon>
        <taxon>Paramphistomidae</taxon>
        <taxon>Calicophoron</taxon>
    </lineage>
</organism>
<reference evidence="3" key="1">
    <citation type="submission" date="2024-06" db="EMBL/GenBank/DDBJ databases">
        <authorList>
            <person name="Liu X."/>
            <person name="Lenzi L."/>
            <person name="Haldenby T S."/>
            <person name="Uol C."/>
        </authorList>
    </citation>
    <scope>NUCLEOTIDE SEQUENCE</scope>
</reference>
<name>A0AAV2TQ21_CALDB</name>
<feature type="transmembrane region" description="Helical" evidence="2">
    <location>
        <begin position="129"/>
        <end position="153"/>
    </location>
</feature>
<protein>
    <recommendedName>
        <fullName evidence="5">Vezatin</fullName>
    </recommendedName>
</protein>
<keyword evidence="2" id="KW-0812">Transmembrane</keyword>
<proteinExistence type="predicted"/>
<dbReference type="AlphaFoldDB" id="A0AAV2TQ21"/>
<dbReference type="Proteomes" id="UP001497525">
    <property type="component" value="Unassembled WGS sequence"/>
</dbReference>
<feature type="transmembrane region" description="Helical" evidence="2">
    <location>
        <begin position="271"/>
        <end position="293"/>
    </location>
</feature>
<feature type="compositionally biased region" description="Acidic residues" evidence="1">
    <location>
        <begin position="710"/>
        <end position="719"/>
    </location>
</feature>
<dbReference type="EMBL" id="CAXLJL010000489">
    <property type="protein sequence ID" value="CAL5138374.1"/>
    <property type="molecule type" value="Genomic_DNA"/>
</dbReference>
<feature type="region of interest" description="Disordered" evidence="1">
    <location>
        <begin position="695"/>
        <end position="719"/>
    </location>
</feature>
<feature type="compositionally biased region" description="Polar residues" evidence="1">
    <location>
        <begin position="546"/>
        <end position="564"/>
    </location>
</feature>
<evidence type="ECO:0000313" key="4">
    <source>
        <dbReference type="Proteomes" id="UP001497525"/>
    </source>
</evidence>
<keyword evidence="2" id="KW-0472">Membrane</keyword>
<keyword evidence="2" id="KW-1133">Transmembrane helix</keyword>
<evidence type="ECO:0000313" key="3">
    <source>
        <dbReference type="EMBL" id="CAL5138374.1"/>
    </source>
</evidence>
<accession>A0AAV2TQ21</accession>
<evidence type="ECO:0000256" key="1">
    <source>
        <dbReference type="SAM" id="MobiDB-lite"/>
    </source>
</evidence>
<sequence>MFDDECFPEGHPLQSYLEELNLAETSKEQRRPLCLSMHHALSFVLREFKLLYDTLTGFHPYVFYPSECLKVSSLRRLRASCMSVESSEILKGALRKYDGSPRNHRYIAFNALFFTLTLIGVIRIGSTSTWMVCAAVLVMLLLSTLSVISLAIVRTIGDSLEKVQTQTLNVEQIFRSCIGFLQEYETRSCFGFGKPAFAGNVINDYPCFRMKLRKSMHSHVESTIRLLEEFRSSFEDALYVLSPPQLEQLRVALESDSAVSDLEDSKMLREVLSLLVSDLFTGVINTACSISVWSVPHLLRLLSFLRLWVYELNQLKGPVEELKDLVAAIQQGSSDIGETIDTPNDTAVTNPIPTHQLVRSLLFHLLVALQRTRKLKDLFEENPLTVEDQEESVQLLDHIRCHLEACENFRDELTKLLSSAYSEKTTELNPSSTSGGDDFVFSELQSDAVTKTLLTEDIVPEDDVLEAVALGESSEEDNEEAGEDGNEIPVIPLHSSVLKELRTAIVCRRLAMQEREERALERRIHSIHGPETTEAFEAQKDKKPLPSQSEPATNTDKTPDTTAYNCLNEFFPSETDQSQSPQLTRCQVRLKHSCSWRPQSAVAKRIRQFRPLLSGDHEDGQPSLSQDSCQSDKEASPDNHTFQPPHPVNGGQPPITSHQPRRPFNPFLSDPSFARKLFAQRKKIGYAEEESFVAVGTCEEGSGENHSSSPEEEDSNGGT</sequence>
<comment type="caution">
    <text evidence="3">The sequence shown here is derived from an EMBL/GenBank/DDBJ whole genome shotgun (WGS) entry which is preliminary data.</text>
</comment>
<evidence type="ECO:0008006" key="5">
    <source>
        <dbReference type="Google" id="ProtNLM"/>
    </source>
</evidence>